<feature type="region of interest" description="Disordered" evidence="7">
    <location>
        <begin position="365"/>
        <end position="426"/>
    </location>
</feature>
<evidence type="ECO:0000313" key="10">
    <source>
        <dbReference type="EMBL" id="OTA05813.1"/>
    </source>
</evidence>
<dbReference type="GO" id="GO:0071944">
    <property type="term" value="C:cell periphery"/>
    <property type="evidence" value="ECO:0007669"/>
    <property type="project" value="UniProtKB-ARBA"/>
</dbReference>
<feature type="compositionally biased region" description="Polar residues" evidence="7">
    <location>
        <begin position="665"/>
        <end position="680"/>
    </location>
</feature>
<dbReference type="Proteomes" id="UP000219286">
    <property type="component" value="Unassembled WGS sequence"/>
</dbReference>
<gene>
    <name evidence="10" type="ORF">A9Z42_0065200</name>
</gene>
<feature type="compositionally biased region" description="Basic and acidic residues" evidence="7">
    <location>
        <begin position="251"/>
        <end position="261"/>
    </location>
</feature>
<evidence type="ECO:0000256" key="1">
    <source>
        <dbReference type="ARBA" id="ARBA00004167"/>
    </source>
</evidence>
<protein>
    <recommendedName>
        <fullName evidence="9">SH3 domain-containing protein</fullName>
    </recommendedName>
</protein>
<feature type="region of interest" description="Disordered" evidence="7">
    <location>
        <begin position="22"/>
        <end position="43"/>
    </location>
</feature>
<feature type="compositionally biased region" description="Low complexity" evidence="7">
    <location>
        <begin position="142"/>
        <end position="160"/>
    </location>
</feature>
<dbReference type="PANTHER" id="PTHR15549:SF26">
    <property type="entry name" value="AXIAL BUDDING PATTERN PROTEIN 2-RELATED"/>
    <property type="match status" value="1"/>
</dbReference>
<dbReference type="InterPro" id="IPR051694">
    <property type="entry name" value="Immunoregulatory_rcpt-like"/>
</dbReference>
<evidence type="ECO:0000259" key="9">
    <source>
        <dbReference type="PROSITE" id="PS50002"/>
    </source>
</evidence>
<evidence type="ECO:0000313" key="11">
    <source>
        <dbReference type="Proteomes" id="UP000219286"/>
    </source>
</evidence>
<feature type="compositionally biased region" description="Low complexity" evidence="7">
    <location>
        <begin position="167"/>
        <end position="178"/>
    </location>
</feature>
<dbReference type="PROSITE" id="PS50002">
    <property type="entry name" value="SH3"/>
    <property type="match status" value="1"/>
</dbReference>
<feature type="region of interest" description="Disordered" evidence="7">
    <location>
        <begin position="570"/>
        <end position="721"/>
    </location>
</feature>
<feature type="compositionally biased region" description="Low complexity" evidence="7">
    <location>
        <begin position="681"/>
        <end position="710"/>
    </location>
</feature>
<evidence type="ECO:0000256" key="4">
    <source>
        <dbReference type="ARBA" id="ARBA00022989"/>
    </source>
</evidence>
<feature type="compositionally biased region" description="Polar residues" evidence="7">
    <location>
        <begin position="598"/>
        <end position="607"/>
    </location>
</feature>
<keyword evidence="11" id="KW-1185">Reference proteome</keyword>
<sequence>MPNSHRHFHRHRDIIDDIENIINGVNPDNEPHRQSPKVQANNVEREQSTVVQVVYKTMKPTFSGPIGGYVTIHSTPPAKETPKPEPTPSKKPEVKETPTPKEPPKETPKPSPKETPKETPTPKESPKPTPTPSQEAKAPKESSAVPSAISSPQQSPSSSVDDLAKATGSPTHGSSPTTVAVDGNRAHSPSASATLDPAAASSPSSVSDSSSSSGTSAGAKAGIALGVLGGVLVLGLLIFFLVSRRRKQAEREELSGDDEKAQATPPPPAAAPAVAPAVAPVAAAAAVHHQPIAVAEPKPVARALTPEISPAPSPEPLEPVEPVEEMVRTNPIAPRISLRPASQFGWDLEKQAAAGAEAAAVGVAVTGNAADRPDTSQSNNPANPFGQQAERVPSPVQDPPAARPTPTYKPYSPTVASMSDKAPTPEVSNAGEAAVATAAVATTAAVVAAGAATLTRKTSIRNQNSKAPVDLTVTTNLDTVPPSPVGTDYSASSASPVPGAAPSPGAAAIAAAGGPANSTVHRVQLDFKPTLEDELELKAGDLVRLLHEYDDGWALVIRLDRSRQGVVPRTCLSTRPVKPRPPQGRPPVPAAGGPPRGTNSPTGQRPMTPQGMRGPNGTPNGVPRMGPGPGSRPASPAGPRMNANGSRPQSPMGRPMSPGPKFQGPPTSRPQSPSGMSQRGSPPVSSPLNPNSSSPASSPTDSSSGPSAGSIGRKPVPGQAY</sequence>
<name>A0A2H2ZFM7_TRIPA</name>
<feature type="region of interest" description="Disordered" evidence="7">
    <location>
        <begin position="251"/>
        <end position="275"/>
    </location>
</feature>
<feature type="region of interest" description="Disordered" evidence="7">
    <location>
        <begin position="474"/>
        <end position="498"/>
    </location>
</feature>
<dbReference type="PANTHER" id="PTHR15549">
    <property type="entry name" value="PAIRED IMMUNOGLOBULIN-LIKE TYPE 2 RECEPTOR"/>
    <property type="match status" value="1"/>
</dbReference>
<feature type="compositionally biased region" description="Low complexity" evidence="7">
    <location>
        <begin position="631"/>
        <end position="640"/>
    </location>
</feature>
<evidence type="ECO:0000256" key="2">
    <source>
        <dbReference type="ARBA" id="ARBA00022443"/>
    </source>
</evidence>
<dbReference type="Pfam" id="PF14604">
    <property type="entry name" value="SH3_9"/>
    <property type="match status" value="1"/>
</dbReference>
<dbReference type="InterPro" id="IPR001452">
    <property type="entry name" value="SH3_domain"/>
</dbReference>
<evidence type="ECO:0000256" key="8">
    <source>
        <dbReference type="SAM" id="Phobius"/>
    </source>
</evidence>
<keyword evidence="5 8" id="KW-0472">Membrane</keyword>
<feature type="domain" description="SH3" evidence="9">
    <location>
        <begin position="516"/>
        <end position="577"/>
    </location>
</feature>
<dbReference type="EMBL" id="LFMI01000640">
    <property type="protein sequence ID" value="OTA05813.1"/>
    <property type="molecule type" value="Genomic_DNA"/>
</dbReference>
<evidence type="ECO:0000256" key="7">
    <source>
        <dbReference type="SAM" id="MobiDB-lite"/>
    </source>
</evidence>
<dbReference type="InterPro" id="IPR036028">
    <property type="entry name" value="SH3-like_dom_sf"/>
</dbReference>
<accession>A0A2H2ZFM7</accession>
<dbReference type="CDD" id="cd11854">
    <property type="entry name" value="SH3_Fus1p"/>
    <property type="match status" value="1"/>
</dbReference>
<proteinExistence type="predicted"/>
<keyword evidence="2 6" id="KW-0728">SH3 domain</keyword>
<dbReference type="SMART" id="SM00326">
    <property type="entry name" value="SH3"/>
    <property type="match status" value="1"/>
</dbReference>
<dbReference type="GO" id="GO:0016020">
    <property type="term" value="C:membrane"/>
    <property type="evidence" value="ECO:0007669"/>
    <property type="project" value="UniProtKB-SubCell"/>
</dbReference>
<keyword evidence="3 8" id="KW-0812">Transmembrane</keyword>
<feature type="transmembrane region" description="Helical" evidence="8">
    <location>
        <begin position="221"/>
        <end position="242"/>
    </location>
</feature>
<comment type="caution">
    <text evidence="10">The sequence shown here is derived from an EMBL/GenBank/DDBJ whole genome shotgun (WGS) entry which is preliminary data.</text>
</comment>
<evidence type="ECO:0000256" key="6">
    <source>
        <dbReference type="PROSITE-ProRule" id="PRU00192"/>
    </source>
</evidence>
<feature type="region of interest" description="Disordered" evidence="7">
    <location>
        <begin position="60"/>
        <end position="218"/>
    </location>
</feature>
<evidence type="ECO:0000256" key="5">
    <source>
        <dbReference type="ARBA" id="ARBA00023136"/>
    </source>
</evidence>
<dbReference type="InterPro" id="IPR035521">
    <property type="entry name" value="Fus1_SH3"/>
</dbReference>
<comment type="subcellular location">
    <subcellularLocation>
        <location evidence="1">Membrane</location>
        <topology evidence="1">Single-pass membrane protein</topology>
    </subcellularLocation>
</comment>
<reference evidence="10 11" key="1">
    <citation type="journal article" date="2015" name="Genome Announc.">
        <title>Genome sequence and annotation of Trichoderma parareesei, the ancestor of the cellulase producer Trichoderma reesei.</title>
        <authorList>
            <person name="Yang D."/>
            <person name="Pomraning K."/>
            <person name="Kopchinskiy A."/>
            <person name="Karimi Aghcheh R."/>
            <person name="Atanasova L."/>
            <person name="Chenthamara K."/>
            <person name="Baker S.E."/>
            <person name="Zhang R."/>
            <person name="Shen Q."/>
            <person name="Freitag M."/>
            <person name="Kubicek C.P."/>
            <person name="Druzhinina I.S."/>
        </authorList>
    </citation>
    <scope>NUCLEOTIDE SEQUENCE [LARGE SCALE GENOMIC DNA]</scope>
    <source>
        <strain evidence="10 11">CBS 125925</strain>
    </source>
</reference>
<organism evidence="10 11">
    <name type="scientific">Trichoderma parareesei</name>
    <name type="common">Filamentous fungus</name>
    <dbReference type="NCBI Taxonomy" id="858221"/>
    <lineage>
        <taxon>Eukaryota</taxon>
        <taxon>Fungi</taxon>
        <taxon>Dikarya</taxon>
        <taxon>Ascomycota</taxon>
        <taxon>Pezizomycotina</taxon>
        <taxon>Sordariomycetes</taxon>
        <taxon>Hypocreomycetidae</taxon>
        <taxon>Hypocreales</taxon>
        <taxon>Hypocreaceae</taxon>
        <taxon>Trichoderma</taxon>
    </lineage>
</organism>
<feature type="compositionally biased region" description="Basic and acidic residues" evidence="7">
    <location>
        <begin position="80"/>
        <end position="126"/>
    </location>
</feature>
<dbReference type="SUPFAM" id="SSF50044">
    <property type="entry name" value="SH3-domain"/>
    <property type="match status" value="1"/>
</dbReference>
<feature type="compositionally biased region" description="Low complexity" evidence="7">
    <location>
        <begin position="188"/>
        <end position="218"/>
    </location>
</feature>
<dbReference type="OrthoDB" id="5340910at2759"/>
<dbReference type="AlphaFoldDB" id="A0A2H2ZFM7"/>
<feature type="compositionally biased region" description="Polar residues" evidence="7">
    <location>
        <begin position="375"/>
        <end position="386"/>
    </location>
</feature>
<keyword evidence="4 8" id="KW-1133">Transmembrane helix</keyword>
<dbReference type="Gene3D" id="2.30.30.40">
    <property type="entry name" value="SH3 Domains"/>
    <property type="match status" value="1"/>
</dbReference>
<evidence type="ECO:0000256" key="3">
    <source>
        <dbReference type="ARBA" id="ARBA00022692"/>
    </source>
</evidence>
<feature type="compositionally biased region" description="Pro residues" evidence="7">
    <location>
        <begin position="579"/>
        <end position="589"/>
    </location>
</feature>